<accession>A0AAV9K0F3</accession>
<name>A0AAV9K0F3_9SOLN</name>
<evidence type="ECO:0000313" key="1">
    <source>
        <dbReference type="EMBL" id="KAK4706799.1"/>
    </source>
</evidence>
<gene>
    <name evidence="1" type="ORF">R3W88_033649</name>
</gene>
<dbReference type="AlphaFoldDB" id="A0AAV9K0F3"/>
<organism evidence="1 2">
    <name type="scientific">Solanum pinnatisectum</name>
    <name type="common">tansyleaf nightshade</name>
    <dbReference type="NCBI Taxonomy" id="50273"/>
    <lineage>
        <taxon>Eukaryota</taxon>
        <taxon>Viridiplantae</taxon>
        <taxon>Streptophyta</taxon>
        <taxon>Embryophyta</taxon>
        <taxon>Tracheophyta</taxon>
        <taxon>Spermatophyta</taxon>
        <taxon>Magnoliopsida</taxon>
        <taxon>eudicotyledons</taxon>
        <taxon>Gunneridae</taxon>
        <taxon>Pentapetalae</taxon>
        <taxon>asterids</taxon>
        <taxon>lamiids</taxon>
        <taxon>Solanales</taxon>
        <taxon>Solanaceae</taxon>
        <taxon>Solanoideae</taxon>
        <taxon>Solaneae</taxon>
        <taxon>Solanum</taxon>
    </lineage>
</organism>
<protein>
    <submittedName>
        <fullName evidence="1">Uncharacterized protein</fullName>
    </submittedName>
</protein>
<dbReference type="Proteomes" id="UP001311915">
    <property type="component" value="Unassembled WGS sequence"/>
</dbReference>
<keyword evidence="2" id="KW-1185">Reference proteome</keyword>
<reference evidence="1 2" key="1">
    <citation type="submission" date="2023-10" db="EMBL/GenBank/DDBJ databases">
        <title>Genome-Wide Identification Analysis in wild type Solanum Pinnatisectum Reveals Some Genes Defensing Phytophthora Infestans.</title>
        <authorList>
            <person name="Sun C."/>
        </authorList>
    </citation>
    <scope>NUCLEOTIDE SEQUENCE [LARGE SCALE GENOMIC DNA]</scope>
    <source>
        <strain evidence="1">LQN</strain>
        <tissue evidence="1">Leaf</tissue>
    </source>
</reference>
<sequence>MCRTTNKYKKLTDTTSYSELDFESSSDDLRKNQKKILRTSSPEKEEWEKEIEDLFFEMNMCVLESHIGLQIHQFCRCRVDN</sequence>
<proteinExistence type="predicted"/>
<evidence type="ECO:0000313" key="2">
    <source>
        <dbReference type="Proteomes" id="UP001311915"/>
    </source>
</evidence>
<dbReference type="EMBL" id="JAWPEI010000047">
    <property type="protein sequence ID" value="KAK4706799.1"/>
    <property type="molecule type" value="Genomic_DNA"/>
</dbReference>
<comment type="caution">
    <text evidence="1">The sequence shown here is derived from an EMBL/GenBank/DDBJ whole genome shotgun (WGS) entry which is preliminary data.</text>
</comment>